<accession>A0A2V0NX37</accession>
<dbReference type="PANTHER" id="PTHR31913">
    <property type="entry name" value="VACUOLAR IMPORT AND DEGRADATION PROTEIN 27"/>
    <property type="match status" value="1"/>
</dbReference>
<gene>
    <name evidence="2" type="ORF">Rsub_05273</name>
</gene>
<feature type="domain" description="Vacuolar import/degradation Vid27 C-terminal" evidence="1">
    <location>
        <begin position="27"/>
        <end position="116"/>
    </location>
</feature>
<dbReference type="GO" id="GO:0005634">
    <property type="term" value="C:nucleus"/>
    <property type="evidence" value="ECO:0007669"/>
    <property type="project" value="TreeGrafter"/>
</dbReference>
<sequence>MVVKTTFTDGDSGRELNGFTDRAGGRLATPRLLRLKPEDVVLAGGKPLRHAKFTWITEEGRQERWIVASCGHYSVVWNFKRVKRAVATSTSFGGLPTSFDYHMTKKEEEVVDANFVHEKFTPHAPRGGAVRDALVVATPHMVFSLAGADEDE</sequence>
<dbReference type="Proteomes" id="UP000247498">
    <property type="component" value="Unassembled WGS sequence"/>
</dbReference>
<evidence type="ECO:0000259" key="1">
    <source>
        <dbReference type="Pfam" id="PF08553"/>
    </source>
</evidence>
<dbReference type="EMBL" id="BDRX01000030">
    <property type="protein sequence ID" value="GBF92191.1"/>
    <property type="molecule type" value="Genomic_DNA"/>
</dbReference>
<dbReference type="Pfam" id="PF08553">
    <property type="entry name" value="VID27"/>
    <property type="match status" value="1"/>
</dbReference>
<reference evidence="2 3" key="1">
    <citation type="journal article" date="2018" name="Sci. Rep.">
        <title>Raphidocelis subcapitata (=Pseudokirchneriella subcapitata) provides an insight into genome evolution and environmental adaptations in the Sphaeropleales.</title>
        <authorList>
            <person name="Suzuki S."/>
            <person name="Yamaguchi H."/>
            <person name="Nakajima N."/>
            <person name="Kawachi M."/>
        </authorList>
    </citation>
    <scope>NUCLEOTIDE SEQUENCE [LARGE SCALE GENOMIC DNA]</scope>
    <source>
        <strain evidence="2 3">NIES-35</strain>
    </source>
</reference>
<dbReference type="GO" id="GO:0005737">
    <property type="term" value="C:cytoplasm"/>
    <property type="evidence" value="ECO:0007669"/>
    <property type="project" value="TreeGrafter"/>
</dbReference>
<dbReference type="InterPro" id="IPR013863">
    <property type="entry name" value="VID27_C"/>
</dbReference>
<name>A0A2V0NX37_9CHLO</name>
<keyword evidence="3" id="KW-1185">Reference proteome</keyword>
<evidence type="ECO:0000313" key="3">
    <source>
        <dbReference type="Proteomes" id="UP000247498"/>
    </source>
</evidence>
<organism evidence="2 3">
    <name type="scientific">Raphidocelis subcapitata</name>
    <dbReference type="NCBI Taxonomy" id="307507"/>
    <lineage>
        <taxon>Eukaryota</taxon>
        <taxon>Viridiplantae</taxon>
        <taxon>Chlorophyta</taxon>
        <taxon>core chlorophytes</taxon>
        <taxon>Chlorophyceae</taxon>
        <taxon>CS clade</taxon>
        <taxon>Sphaeropleales</taxon>
        <taxon>Selenastraceae</taxon>
        <taxon>Raphidocelis</taxon>
    </lineage>
</organism>
<protein>
    <recommendedName>
        <fullName evidence="1">Vacuolar import/degradation Vid27 C-terminal domain-containing protein</fullName>
    </recommendedName>
</protein>
<dbReference type="InParanoid" id="A0A2V0NX37"/>
<dbReference type="PANTHER" id="PTHR31913:SF0">
    <property type="entry name" value="VACUOLAR IMPORT AND DEGRADATION PROTEIN 27"/>
    <property type="match status" value="1"/>
</dbReference>
<dbReference type="STRING" id="307507.A0A2V0NX37"/>
<proteinExistence type="predicted"/>
<dbReference type="OrthoDB" id="10251113at2759"/>
<evidence type="ECO:0000313" key="2">
    <source>
        <dbReference type="EMBL" id="GBF92191.1"/>
    </source>
</evidence>
<dbReference type="InterPro" id="IPR040458">
    <property type="entry name" value="Vid27"/>
</dbReference>
<dbReference type="AlphaFoldDB" id="A0A2V0NX37"/>
<comment type="caution">
    <text evidence="2">The sequence shown here is derived from an EMBL/GenBank/DDBJ whole genome shotgun (WGS) entry which is preliminary data.</text>
</comment>